<evidence type="ECO:0000256" key="1">
    <source>
        <dbReference type="SAM" id="MobiDB-lite"/>
    </source>
</evidence>
<feature type="non-terminal residue" evidence="2">
    <location>
        <position position="1"/>
    </location>
</feature>
<accession>A0ABU7FYG6</accession>
<name>A0ABU7FYG6_9ACTN</name>
<sequence>FQRLRNTLREYFPAALNAYADLELTSTDALELLIKAPAPAAAAKLTWPQITAVLARHHRHNRSDDRPERADSRPGGAFSRASGR</sequence>
<dbReference type="EMBL" id="JAYWVC010000749">
    <property type="protein sequence ID" value="MED7829121.1"/>
    <property type="molecule type" value="Genomic_DNA"/>
</dbReference>
<protein>
    <submittedName>
        <fullName evidence="2">Uncharacterized protein</fullName>
    </submittedName>
</protein>
<comment type="caution">
    <text evidence="2">The sequence shown here is derived from an EMBL/GenBank/DDBJ whole genome shotgun (WGS) entry which is preliminary data.</text>
</comment>
<evidence type="ECO:0000313" key="2">
    <source>
        <dbReference type="EMBL" id="MED7829121.1"/>
    </source>
</evidence>
<dbReference type="Proteomes" id="UP001333996">
    <property type="component" value="Unassembled WGS sequence"/>
</dbReference>
<keyword evidence="3" id="KW-1185">Reference proteome</keyword>
<feature type="compositionally biased region" description="Basic and acidic residues" evidence="1">
    <location>
        <begin position="62"/>
        <end position="72"/>
    </location>
</feature>
<gene>
    <name evidence="2" type="ORF">VXC91_46745</name>
</gene>
<reference evidence="2" key="1">
    <citation type="submission" date="2024-01" db="EMBL/GenBank/DDBJ databases">
        <title>First draft genome sequence data of TA4-1, the type strain of Gram-positive actinobacterium Streptomyces chiangmaiensis.</title>
        <authorList>
            <person name="Yasawong M."/>
            <person name="Nantapong N."/>
        </authorList>
    </citation>
    <scope>NUCLEOTIDE SEQUENCE</scope>
    <source>
        <strain evidence="2">TA4-1</strain>
    </source>
</reference>
<proteinExistence type="predicted"/>
<evidence type="ECO:0000313" key="3">
    <source>
        <dbReference type="Proteomes" id="UP001333996"/>
    </source>
</evidence>
<feature type="region of interest" description="Disordered" evidence="1">
    <location>
        <begin position="56"/>
        <end position="84"/>
    </location>
</feature>
<organism evidence="2 3">
    <name type="scientific">Streptomyces chiangmaiensis</name>
    <dbReference type="NCBI Taxonomy" id="766497"/>
    <lineage>
        <taxon>Bacteria</taxon>
        <taxon>Bacillati</taxon>
        <taxon>Actinomycetota</taxon>
        <taxon>Actinomycetes</taxon>
        <taxon>Kitasatosporales</taxon>
        <taxon>Streptomycetaceae</taxon>
        <taxon>Streptomyces</taxon>
    </lineage>
</organism>